<protein>
    <submittedName>
        <fullName evidence="2">Heterokaryon incompatibility</fullName>
    </submittedName>
</protein>
<comment type="caution">
    <text evidence="2">The sequence shown here is derived from an EMBL/GenBank/DDBJ whole genome shotgun (WGS) entry which is preliminary data.</text>
</comment>
<name>A0A395M555_9HYPO</name>
<evidence type="ECO:0000256" key="1">
    <source>
        <dbReference type="SAM" id="MobiDB-lite"/>
    </source>
</evidence>
<dbReference type="EMBL" id="PXXK01000719">
    <property type="protein sequence ID" value="RFN42557.1"/>
    <property type="molecule type" value="Genomic_DNA"/>
</dbReference>
<dbReference type="Proteomes" id="UP000265631">
    <property type="component" value="Unassembled WGS sequence"/>
</dbReference>
<dbReference type="AlphaFoldDB" id="A0A395M555"/>
<feature type="region of interest" description="Disordered" evidence="1">
    <location>
        <begin position="169"/>
        <end position="193"/>
    </location>
</feature>
<sequence length="291" mass="32304">MLRFFQPPRVVCSSKDACYLCDFFITTGTKFHSPKCHGRLYPGWRLPALSAQDETLRRFNDRLEQEVCNSVKNLLKTQKKLSLPDPRESTILTIRQSVSTLAPPSDNMDAARDDSTLTSGKASSEHSKPSTIALSNSCLQVAADGLEHPVTCHDGSTARQITVLETTHDQSQGLLPSGNEGHTPKKQDPKRSNPMTVCVARDNVSCMRFGPIRLHVEYSASHDGGTGDVRKDLTFDAEWITDVKDQLTNDHSESTLIDVGRSTYTASLPLDKLNRLDINHKGKVLRIRLHP</sequence>
<evidence type="ECO:0000313" key="2">
    <source>
        <dbReference type="EMBL" id="RFN42557.1"/>
    </source>
</evidence>
<dbReference type="Pfam" id="PF14441">
    <property type="entry name" value="OTT_1508_deam"/>
    <property type="match status" value="1"/>
</dbReference>
<feature type="compositionally biased region" description="Basic and acidic residues" evidence="1">
    <location>
        <begin position="182"/>
        <end position="191"/>
    </location>
</feature>
<gene>
    <name evidence="2" type="ORF">FIE12Z_12795</name>
</gene>
<accession>A0A395M555</accession>
<keyword evidence="3" id="KW-1185">Reference proteome</keyword>
<reference evidence="2 3" key="1">
    <citation type="journal article" date="2018" name="PLoS Pathog.">
        <title>Evolution of structural diversity of trichothecenes, a family of toxins produced by plant pathogenic and entomopathogenic fungi.</title>
        <authorList>
            <person name="Proctor R.H."/>
            <person name="McCormick S.P."/>
            <person name="Kim H.S."/>
            <person name="Cardoza R.E."/>
            <person name="Stanley A.M."/>
            <person name="Lindo L."/>
            <person name="Kelly A."/>
            <person name="Brown D.W."/>
            <person name="Lee T."/>
            <person name="Vaughan M.M."/>
            <person name="Alexander N.J."/>
            <person name="Busman M."/>
            <person name="Gutierrez S."/>
        </authorList>
    </citation>
    <scope>NUCLEOTIDE SEQUENCE [LARGE SCALE GENOMIC DNA]</scope>
    <source>
        <strain evidence="2 3">NRRL 13405</strain>
    </source>
</reference>
<dbReference type="InterPro" id="IPR027796">
    <property type="entry name" value="OTT_1508_deam-like"/>
</dbReference>
<organism evidence="2 3">
    <name type="scientific">Fusarium flagelliforme</name>
    <dbReference type="NCBI Taxonomy" id="2675880"/>
    <lineage>
        <taxon>Eukaryota</taxon>
        <taxon>Fungi</taxon>
        <taxon>Dikarya</taxon>
        <taxon>Ascomycota</taxon>
        <taxon>Pezizomycotina</taxon>
        <taxon>Sordariomycetes</taxon>
        <taxon>Hypocreomycetidae</taxon>
        <taxon>Hypocreales</taxon>
        <taxon>Nectriaceae</taxon>
        <taxon>Fusarium</taxon>
        <taxon>Fusarium incarnatum-equiseti species complex</taxon>
    </lineage>
</organism>
<evidence type="ECO:0000313" key="3">
    <source>
        <dbReference type="Proteomes" id="UP000265631"/>
    </source>
</evidence>
<feature type="region of interest" description="Disordered" evidence="1">
    <location>
        <begin position="97"/>
        <end position="130"/>
    </location>
</feature>
<proteinExistence type="predicted"/>